<sequence>MLECGTARAAGAIVTTLIDSSGRLYIAVGAARGEGRTPVRLWAAEENAGWAPAPAGRPRLFSPLSTVSCRGVLGVRRLPRSKQGRSTPAKSGPGFCTGAHATFVCRFLFVCCRGGWLPVSLRWPSVPSLGLGTLGQLIDNVTVCPYVGFDDGKLASQVHYQRY</sequence>
<organism evidence="1 2">
    <name type="scientific">Portunus trituberculatus</name>
    <name type="common">Swimming crab</name>
    <name type="synonym">Neptunus trituberculatus</name>
    <dbReference type="NCBI Taxonomy" id="210409"/>
    <lineage>
        <taxon>Eukaryota</taxon>
        <taxon>Metazoa</taxon>
        <taxon>Ecdysozoa</taxon>
        <taxon>Arthropoda</taxon>
        <taxon>Crustacea</taxon>
        <taxon>Multicrustacea</taxon>
        <taxon>Malacostraca</taxon>
        <taxon>Eumalacostraca</taxon>
        <taxon>Eucarida</taxon>
        <taxon>Decapoda</taxon>
        <taxon>Pleocyemata</taxon>
        <taxon>Brachyura</taxon>
        <taxon>Eubrachyura</taxon>
        <taxon>Portunoidea</taxon>
        <taxon>Portunidae</taxon>
        <taxon>Portuninae</taxon>
        <taxon>Portunus</taxon>
    </lineage>
</organism>
<dbReference type="Proteomes" id="UP000324222">
    <property type="component" value="Unassembled WGS sequence"/>
</dbReference>
<evidence type="ECO:0000313" key="2">
    <source>
        <dbReference type="Proteomes" id="UP000324222"/>
    </source>
</evidence>
<dbReference type="AlphaFoldDB" id="A0A5B7H4A1"/>
<dbReference type="EMBL" id="VSRR010022104">
    <property type="protein sequence ID" value="MPC64445.1"/>
    <property type="molecule type" value="Genomic_DNA"/>
</dbReference>
<protein>
    <submittedName>
        <fullName evidence="1">Uncharacterized protein</fullName>
    </submittedName>
</protein>
<reference evidence="1 2" key="1">
    <citation type="submission" date="2019-05" db="EMBL/GenBank/DDBJ databases">
        <title>Another draft genome of Portunus trituberculatus and its Hox gene families provides insights of decapod evolution.</title>
        <authorList>
            <person name="Jeong J.-H."/>
            <person name="Song I."/>
            <person name="Kim S."/>
            <person name="Choi T."/>
            <person name="Kim D."/>
            <person name="Ryu S."/>
            <person name="Kim W."/>
        </authorList>
    </citation>
    <scope>NUCLEOTIDE SEQUENCE [LARGE SCALE GENOMIC DNA]</scope>
    <source>
        <tissue evidence="1">Muscle</tissue>
    </source>
</reference>
<evidence type="ECO:0000313" key="1">
    <source>
        <dbReference type="EMBL" id="MPC64445.1"/>
    </source>
</evidence>
<proteinExistence type="predicted"/>
<gene>
    <name evidence="1" type="ORF">E2C01_058562</name>
</gene>
<comment type="caution">
    <text evidence="1">The sequence shown here is derived from an EMBL/GenBank/DDBJ whole genome shotgun (WGS) entry which is preliminary data.</text>
</comment>
<name>A0A5B7H4A1_PORTR</name>
<keyword evidence="2" id="KW-1185">Reference proteome</keyword>
<accession>A0A5B7H4A1</accession>